<evidence type="ECO:0000313" key="3">
    <source>
        <dbReference type="Proteomes" id="UP000523139"/>
    </source>
</evidence>
<dbReference type="AlphaFoldDB" id="A0A7X8THG3"/>
<accession>A0A7X8THG3</accession>
<sequence length="78" mass="9130">MDLLGALSSGEAGPETPTCSRKGCTAEAQWQIKWNNPKIHDPERRKIWLACSEHRDWLENFLRQRMFWRSTEPMEEAA</sequence>
<evidence type="ECO:0000256" key="1">
    <source>
        <dbReference type="SAM" id="MobiDB-lite"/>
    </source>
</evidence>
<name>A0A7X8THG3_9MICC</name>
<keyword evidence="3" id="KW-1185">Reference proteome</keyword>
<gene>
    <name evidence="2" type="ORF">HGQ17_02035</name>
</gene>
<dbReference type="EMBL" id="JABAHY010000001">
    <property type="protein sequence ID" value="NLS08802.1"/>
    <property type="molecule type" value="Genomic_DNA"/>
</dbReference>
<comment type="caution">
    <text evidence="2">The sequence shown here is derived from an EMBL/GenBank/DDBJ whole genome shotgun (WGS) entry which is preliminary data.</text>
</comment>
<evidence type="ECO:0000313" key="2">
    <source>
        <dbReference type="EMBL" id="NLS08802.1"/>
    </source>
</evidence>
<reference evidence="2 3" key="1">
    <citation type="submission" date="2020-04" db="EMBL/GenBank/DDBJ databases">
        <title>Nesterenkonia sp. nov., isolated from marine sediment.</title>
        <authorList>
            <person name="Zhang G."/>
        </authorList>
    </citation>
    <scope>NUCLEOTIDE SEQUENCE [LARGE SCALE GENOMIC DNA]</scope>
    <source>
        <strain evidence="2 3">MY13</strain>
    </source>
</reference>
<dbReference type="RefSeq" id="WP_168886283.1">
    <property type="nucleotide sequence ID" value="NZ_JABAHY010000001.1"/>
</dbReference>
<protein>
    <submittedName>
        <fullName evidence="2">Acetone carboxylase</fullName>
    </submittedName>
</protein>
<dbReference type="Proteomes" id="UP000523139">
    <property type="component" value="Unassembled WGS sequence"/>
</dbReference>
<feature type="region of interest" description="Disordered" evidence="1">
    <location>
        <begin position="1"/>
        <end position="21"/>
    </location>
</feature>
<organism evidence="2 3">
    <name type="scientific">Nesterenkonia sedimenti</name>
    <dbReference type="NCBI Taxonomy" id="1463632"/>
    <lineage>
        <taxon>Bacteria</taxon>
        <taxon>Bacillati</taxon>
        <taxon>Actinomycetota</taxon>
        <taxon>Actinomycetes</taxon>
        <taxon>Micrococcales</taxon>
        <taxon>Micrococcaceae</taxon>
        <taxon>Nesterenkonia</taxon>
    </lineage>
</organism>
<proteinExistence type="predicted"/>